<gene>
    <name evidence="1" type="ORF">LOTGIDRAFT_156746</name>
</gene>
<organism evidence="1 2">
    <name type="scientific">Lottia gigantea</name>
    <name type="common">Giant owl limpet</name>
    <dbReference type="NCBI Taxonomy" id="225164"/>
    <lineage>
        <taxon>Eukaryota</taxon>
        <taxon>Metazoa</taxon>
        <taxon>Spiralia</taxon>
        <taxon>Lophotrochozoa</taxon>
        <taxon>Mollusca</taxon>
        <taxon>Gastropoda</taxon>
        <taxon>Patellogastropoda</taxon>
        <taxon>Lottioidea</taxon>
        <taxon>Lottiidae</taxon>
        <taxon>Lottia</taxon>
    </lineage>
</organism>
<name>V4AFI8_LOTGI</name>
<dbReference type="KEGG" id="lgi:LOTGIDRAFT_156746"/>
<dbReference type="Proteomes" id="UP000030746">
    <property type="component" value="Unassembled WGS sequence"/>
</dbReference>
<proteinExistence type="predicted"/>
<dbReference type="GeneID" id="20237095"/>
<dbReference type="AlphaFoldDB" id="V4AFI8"/>
<evidence type="ECO:0000313" key="1">
    <source>
        <dbReference type="EMBL" id="ESP02799.1"/>
    </source>
</evidence>
<dbReference type="CTD" id="20237095"/>
<dbReference type="RefSeq" id="XP_009046269.1">
    <property type="nucleotide sequence ID" value="XM_009048021.1"/>
</dbReference>
<dbReference type="EMBL" id="KB200129">
    <property type="protein sequence ID" value="ESP02799.1"/>
    <property type="molecule type" value="Genomic_DNA"/>
</dbReference>
<accession>V4AFI8</accession>
<keyword evidence="2" id="KW-1185">Reference proteome</keyword>
<sequence>MSILNVFVTTSDTFRCSLHSGSLIFVRIFSSFYKQHAKVQPSLVIKVWPSMCFEMLKQGFMAELAIDNSDDFTSSYFQYKNFTMSQLIMNDGGALHLEEVRWTSITSDQ</sequence>
<evidence type="ECO:0000313" key="2">
    <source>
        <dbReference type="Proteomes" id="UP000030746"/>
    </source>
</evidence>
<reference evidence="1 2" key="1">
    <citation type="journal article" date="2013" name="Nature">
        <title>Insights into bilaterian evolution from three spiralian genomes.</title>
        <authorList>
            <person name="Simakov O."/>
            <person name="Marletaz F."/>
            <person name="Cho S.J."/>
            <person name="Edsinger-Gonzales E."/>
            <person name="Havlak P."/>
            <person name="Hellsten U."/>
            <person name="Kuo D.H."/>
            <person name="Larsson T."/>
            <person name="Lv J."/>
            <person name="Arendt D."/>
            <person name="Savage R."/>
            <person name="Osoegawa K."/>
            <person name="de Jong P."/>
            <person name="Grimwood J."/>
            <person name="Chapman J.A."/>
            <person name="Shapiro H."/>
            <person name="Aerts A."/>
            <person name="Otillar R.P."/>
            <person name="Terry A.Y."/>
            <person name="Boore J.L."/>
            <person name="Grigoriev I.V."/>
            <person name="Lindberg D.R."/>
            <person name="Seaver E.C."/>
            <person name="Weisblat D.A."/>
            <person name="Putnam N.H."/>
            <person name="Rokhsar D.S."/>
        </authorList>
    </citation>
    <scope>NUCLEOTIDE SEQUENCE [LARGE SCALE GENOMIC DNA]</scope>
</reference>
<protein>
    <submittedName>
        <fullName evidence="1">Uncharacterized protein</fullName>
    </submittedName>
</protein>
<dbReference type="HOGENOM" id="CLU_2186913_0_0_1"/>